<keyword evidence="7" id="KW-1185">Reference proteome</keyword>
<dbReference type="Proteomes" id="UP001151760">
    <property type="component" value="Unassembled WGS sequence"/>
</dbReference>
<feature type="domain" description="Response regulatory" evidence="5">
    <location>
        <begin position="19"/>
        <end position="146"/>
    </location>
</feature>
<evidence type="ECO:0000313" key="7">
    <source>
        <dbReference type="Proteomes" id="UP001151760"/>
    </source>
</evidence>
<dbReference type="PANTHER" id="PTHR43874:SF214">
    <property type="entry name" value="RESPONSE REGULATORY DOMAIN-CONTAINING PROTEIN"/>
    <property type="match status" value="1"/>
</dbReference>
<protein>
    <submittedName>
        <fullName evidence="6">Two-component response regulator ARR17-like protein</fullName>
    </submittedName>
</protein>
<dbReference type="Pfam" id="PF00072">
    <property type="entry name" value="Response_reg"/>
    <property type="match status" value="1"/>
</dbReference>
<proteinExistence type="predicted"/>
<reference evidence="6" key="2">
    <citation type="submission" date="2022-01" db="EMBL/GenBank/DDBJ databases">
        <authorList>
            <person name="Yamashiro T."/>
            <person name="Shiraishi A."/>
            <person name="Satake H."/>
            <person name="Nakayama K."/>
        </authorList>
    </citation>
    <scope>NUCLEOTIDE SEQUENCE</scope>
</reference>
<dbReference type="Gene3D" id="3.40.50.2300">
    <property type="match status" value="1"/>
</dbReference>
<evidence type="ECO:0000259" key="5">
    <source>
        <dbReference type="PROSITE" id="PS50110"/>
    </source>
</evidence>
<gene>
    <name evidence="6" type="ORF">Tco_1043635</name>
</gene>
<evidence type="ECO:0000256" key="3">
    <source>
        <dbReference type="ARBA" id="ARBA00023163"/>
    </source>
</evidence>
<sequence>MGSSSKLDMNGVKEDERPHVLVVDDSLIDRKIMEKLFTNSACKVTTAESGQKALELLGHGEDKHTINNQGPQINLVVTDYCMPGMTGYDLLKKVKELSSIKEIPVIVVSSENVPTRIEKCLQEGAQQFILKPLKQSDVREARSQMRFVHAIKGVFASKIETKRSK</sequence>
<dbReference type="InterPro" id="IPR011006">
    <property type="entry name" value="CheY-like_superfamily"/>
</dbReference>
<comment type="caution">
    <text evidence="6">The sequence shown here is derived from an EMBL/GenBank/DDBJ whole genome shotgun (WGS) entry which is preliminary data.</text>
</comment>
<feature type="modified residue" description="4-aspartylphosphate" evidence="4">
    <location>
        <position position="79"/>
    </location>
</feature>
<evidence type="ECO:0000256" key="2">
    <source>
        <dbReference type="ARBA" id="ARBA00023015"/>
    </source>
</evidence>
<keyword evidence="1" id="KW-0902">Two-component regulatory system</keyword>
<evidence type="ECO:0000256" key="1">
    <source>
        <dbReference type="ARBA" id="ARBA00023012"/>
    </source>
</evidence>
<evidence type="ECO:0000256" key="4">
    <source>
        <dbReference type="PROSITE-ProRule" id="PRU00169"/>
    </source>
</evidence>
<dbReference type="PROSITE" id="PS50110">
    <property type="entry name" value="RESPONSE_REGULATORY"/>
    <property type="match status" value="1"/>
</dbReference>
<dbReference type="InterPro" id="IPR045279">
    <property type="entry name" value="ARR-like"/>
</dbReference>
<dbReference type="SUPFAM" id="SSF52172">
    <property type="entry name" value="CheY-like"/>
    <property type="match status" value="1"/>
</dbReference>
<dbReference type="InterPro" id="IPR001789">
    <property type="entry name" value="Sig_transdc_resp-reg_receiver"/>
</dbReference>
<keyword evidence="3" id="KW-0804">Transcription</keyword>
<dbReference type="PANTHER" id="PTHR43874">
    <property type="entry name" value="TWO-COMPONENT RESPONSE REGULATOR"/>
    <property type="match status" value="1"/>
</dbReference>
<dbReference type="CDD" id="cd17581">
    <property type="entry name" value="REC_typeA_ARR"/>
    <property type="match status" value="1"/>
</dbReference>
<organism evidence="6 7">
    <name type="scientific">Tanacetum coccineum</name>
    <dbReference type="NCBI Taxonomy" id="301880"/>
    <lineage>
        <taxon>Eukaryota</taxon>
        <taxon>Viridiplantae</taxon>
        <taxon>Streptophyta</taxon>
        <taxon>Embryophyta</taxon>
        <taxon>Tracheophyta</taxon>
        <taxon>Spermatophyta</taxon>
        <taxon>Magnoliopsida</taxon>
        <taxon>eudicotyledons</taxon>
        <taxon>Gunneridae</taxon>
        <taxon>Pentapetalae</taxon>
        <taxon>asterids</taxon>
        <taxon>campanulids</taxon>
        <taxon>Asterales</taxon>
        <taxon>Asteraceae</taxon>
        <taxon>Asteroideae</taxon>
        <taxon>Anthemideae</taxon>
        <taxon>Anthemidinae</taxon>
        <taxon>Tanacetum</taxon>
    </lineage>
</organism>
<accession>A0ABQ5GML9</accession>
<reference evidence="6" key="1">
    <citation type="journal article" date="2022" name="Int. J. Mol. Sci.">
        <title>Draft Genome of Tanacetum Coccineum: Genomic Comparison of Closely Related Tanacetum-Family Plants.</title>
        <authorList>
            <person name="Yamashiro T."/>
            <person name="Shiraishi A."/>
            <person name="Nakayama K."/>
            <person name="Satake H."/>
        </authorList>
    </citation>
    <scope>NUCLEOTIDE SEQUENCE</scope>
</reference>
<dbReference type="SMART" id="SM00448">
    <property type="entry name" value="REC"/>
    <property type="match status" value="1"/>
</dbReference>
<keyword evidence="2" id="KW-0805">Transcription regulation</keyword>
<keyword evidence="4" id="KW-0597">Phosphoprotein</keyword>
<dbReference type="EMBL" id="BQNB010018665">
    <property type="protein sequence ID" value="GJT76910.1"/>
    <property type="molecule type" value="Genomic_DNA"/>
</dbReference>
<name>A0ABQ5GML9_9ASTR</name>
<evidence type="ECO:0000313" key="6">
    <source>
        <dbReference type="EMBL" id="GJT76910.1"/>
    </source>
</evidence>